<dbReference type="KEGG" id="dord:106002133"/>
<dbReference type="InParanoid" id="A0A1S3GX07"/>
<proteinExistence type="predicted"/>
<dbReference type="InterPro" id="IPR010491">
    <property type="entry name" value="PRP1_N"/>
</dbReference>
<dbReference type="GeneID" id="106002133"/>
<sequence>APRSSVGKRAGRCIGDFRLGALVGGASFWTASGALSRDASGDTANESAARCRRRFRLFLGLLLAVAMNKKKKPFLGMPAPLGYVPGLGRGATGFTTRSDIGPARDANDPVDDRHAPPGKRTVGDQMKKNQAADDDDEDLNDTNYDEVLSWLFLTVNRRTDLPLC</sequence>
<evidence type="ECO:0000313" key="4">
    <source>
        <dbReference type="RefSeq" id="XP_012892512.1"/>
    </source>
</evidence>
<feature type="non-terminal residue" evidence="4">
    <location>
        <position position="1"/>
    </location>
</feature>
<evidence type="ECO:0000259" key="2">
    <source>
        <dbReference type="Pfam" id="PF06424"/>
    </source>
</evidence>
<name>A0A1S3GX07_DIPOR</name>
<dbReference type="OrthoDB" id="440128at2759"/>
<dbReference type="RefSeq" id="XP_012892512.1">
    <property type="nucleotide sequence ID" value="XM_013037058.1"/>
</dbReference>
<evidence type="ECO:0000256" key="1">
    <source>
        <dbReference type="SAM" id="MobiDB-lite"/>
    </source>
</evidence>
<keyword evidence="3" id="KW-1185">Reference proteome</keyword>
<dbReference type="AlphaFoldDB" id="A0A1S3GX07"/>
<dbReference type="GO" id="GO:0000398">
    <property type="term" value="P:mRNA splicing, via spliceosome"/>
    <property type="evidence" value="ECO:0007669"/>
    <property type="project" value="InterPro"/>
</dbReference>
<evidence type="ECO:0000313" key="3">
    <source>
        <dbReference type="Proteomes" id="UP000081671"/>
    </source>
</evidence>
<feature type="domain" description="PRP1 splicing factor N-terminal" evidence="2">
    <location>
        <begin position="79"/>
        <end position="147"/>
    </location>
</feature>
<protein>
    <submittedName>
        <fullName evidence="4">Protein STABILIZED1-like</fullName>
    </submittedName>
</protein>
<accession>A0A1S3GX07</accession>
<organism evidence="3 4">
    <name type="scientific">Dipodomys ordii</name>
    <name type="common">Ord's kangaroo rat</name>
    <dbReference type="NCBI Taxonomy" id="10020"/>
    <lineage>
        <taxon>Eukaryota</taxon>
        <taxon>Metazoa</taxon>
        <taxon>Chordata</taxon>
        <taxon>Craniata</taxon>
        <taxon>Vertebrata</taxon>
        <taxon>Euteleostomi</taxon>
        <taxon>Mammalia</taxon>
        <taxon>Eutheria</taxon>
        <taxon>Euarchontoglires</taxon>
        <taxon>Glires</taxon>
        <taxon>Rodentia</taxon>
        <taxon>Castorimorpha</taxon>
        <taxon>Heteromyidae</taxon>
        <taxon>Dipodomyinae</taxon>
        <taxon>Dipodomys</taxon>
    </lineage>
</organism>
<dbReference type="Pfam" id="PF06424">
    <property type="entry name" value="PRP1_N"/>
    <property type="match status" value="1"/>
</dbReference>
<reference evidence="4" key="1">
    <citation type="submission" date="2025-08" db="UniProtKB">
        <authorList>
            <consortium name="RefSeq"/>
        </authorList>
    </citation>
    <scope>IDENTIFICATION</scope>
    <source>
        <tissue evidence="4">Kidney</tissue>
    </source>
</reference>
<gene>
    <name evidence="4" type="primary">LOC106002133</name>
</gene>
<feature type="compositionally biased region" description="Basic and acidic residues" evidence="1">
    <location>
        <begin position="105"/>
        <end position="131"/>
    </location>
</feature>
<feature type="region of interest" description="Disordered" evidence="1">
    <location>
        <begin position="94"/>
        <end position="140"/>
    </location>
</feature>
<dbReference type="Proteomes" id="UP000081671">
    <property type="component" value="Unplaced"/>
</dbReference>